<sequence length="588" mass="65379">MKGKVAILLSLIILVAGCLGGQSTTPQEKLENLDQIKTIFNLSKSQIDYLTNNGILVIPNGRGAGDIYSLLVKDEVPGIITVDSAFLLYSQVYLISYFWILENDVSPTLRNLLLYLVRESAKAGDIDVASYLAVALLMLDPNVTLPAPLPVSKPNETGILSAITWLTKEGINVSSKEGNLEVVRLAKIIKGCPECLQNISRIDSELTFFLGPSRGLSVLDYVNNLDAIASGRVSPLQLLASKQPLIVRGRSLEKELRVSLFGVRLDPGSYILETLIYPNLGPNPTSKTYSRILAYGDSAGLLSKPISFYRTCDNLDQNRDKYWGEIYEITISLYKRKIISAKDANNIIPLLPNLVYLPAVLGSSYAYTIASSLGYCDFQFQYKRLVNQFREIPPDSMKNRAARAIKLLFEAGRPRSDGWEKRFINTTISFWLIMNGAENFTIVKDTIPSGRLADAYIEPYPEVYAELYASLKELDGFLTAMGVNDETLRWAVNRAAALMLRAYQVSTKIKEGKTLTEDDLIFLTQEFPRDSIAIPHSFGGIRLPKNLVIYSREGMSLRAEVELGTVLVVYNNKIFVGPIIINKAWIEG</sequence>
<reference evidence="1 4" key="3">
    <citation type="submission" date="2016-04" db="EMBL/GenBank/DDBJ databases">
        <title>Complete genome sequence of Thermococcus chitonophagus type strain GC74.</title>
        <authorList>
            <person name="Oger P.M."/>
        </authorList>
    </citation>
    <scope>NUCLEOTIDE SEQUENCE [LARGE SCALE GENOMIC DNA]</scope>
    <source>
        <strain evidence="1 4">GC74</strain>
    </source>
</reference>
<dbReference type="KEGG" id="tch:CHITON_1734"/>
<keyword evidence="4" id="KW-1185">Reference proteome</keyword>
<evidence type="ECO:0000313" key="2">
    <source>
        <dbReference type="EMBL" id="CUX78513.1"/>
    </source>
</evidence>
<protein>
    <submittedName>
        <fullName evidence="2">Uncharacterized protein</fullName>
    </submittedName>
</protein>
<evidence type="ECO:0000313" key="1">
    <source>
        <dbReference type="EMBL" id="ASJ16488.1"/>
    </source>
</evidence>
<dbReference type="AlphaFoldDB" id="A0A160VTJ9"/>
<proteinExistence type="predicted"/>
<dbReference type="EMBL" id="CP015193">
    <property type="protein sequence ID" value="ASJ16488.1"/>
    <property type="molecule type" value="Genomic_DNA"/>
</dbReference>
<dbReference type="Proteomes" id="UP000093069">
    <property type="component" value="Chromosome I"/>
</dbReference>
<evidence type="ECO:0000313" key="3">
    <source>
        <dbReference type="Proteomes" id="UP000093069"/>
    </source>
</evidence>
<name>A0A160VTJ9_9EURY</name>
<evidence type="ECO:0000313" key="4">
    <source>
        <dbReference type="Proteomes" id="UP000250189"/>
    </source>
</evidence>
<accession>A0A160VTJ9</accession>
<dbReference type="Pfam" id="PF11369">
    <property type="entry name" value="DUF3160"/>
    <property type="match status" value="1"/>
</dbReference>
<reference evidence="2" key="1">
    <citation type="submission" date="2016-01" db="EMBL/GenBank/DDBJ databases">
        <authorList>
            <person name="Oliw E.H."/>
        </authorList>
    </citation>
    <scope>NUCLEOTIDE SEQUENCE</scope>
    <source>
        <strain evidence="2">1</strain>
    </source>
</reference>
<dbReference type="SMART" id="SM01325">
    <property type="entry name" value="DUF3160"/>
    <property type="match status" value="1"/>
</dbReference>
<dbReference type="RefSeq" id="WP_068578605.1">
    <property type="nucleotide sequence ID" value="NZ_CP015193.1"/>
</dbReference>
<dbReference type="GeneID" id="33321923"/>
<organism evidence="2 3">
    <name type="scientific">Thermococcus chitonophagus</name>
    <dbReference type="NCBI Taxonomy" id="54262"/>
    <lineage>
        <taxon>Archaea</taxon>
        <taxon>Methanobacteriati</taxon>
        <taxon>Methanobacteriota</taxon>
        <taxon>Thermococci</taxon>
        <taxon>Thermococcales</taxon>
        <taxon>Thermococcaceae</taxon>
        <taxon>Thermococcus</taxon>
    </lineage>
</organism>
<dbReference type="InterPro" id="IPR022601">
    <property type="entry name" value="DUF3160"/>
</dbReference>
<reference evidence="3" key="2">
    <citation type="submission" date="2016-01" db="EMBL/GenBank/DDBJ databases">
        <authorList>
            <person name="Vorgias C.E."/>
        </authorList>
    </citation>
    <scope>NUCLEOTIDE SEQUENCE [LARGE SCALE GENOMIC DNA]</scope>
</reference>
<dbReference type="PROSITE" id="PS51257">
    <property type="entry name" value="PROKAR_LIPOPROTEIN"/>
    <property type="match status" value="1"/>
</dbReference>
<gene>
    <name evidence="1" type="ORF">A3L04_05065</name>
    <name evidence="2" type="ORF">CHITON_1734</name>
</gene>
<dbReference type="Proteomes" id="UP000250189">
    <property type="component" value="Chromosome"/>
</dbReference>
<dbReference type="EMBL" id="LN999010">
    <property type="protein sequence ID" value="CUX78513.1"/>
    <property type="molecule type" value="Genomic_DNA"/>
</dbReference>
<dbReference type="STRING" id="54262.CHITON_1734"/>